<comment type="subcellular location">
    <subcellularLocation>
        <location evidence="1">Cell outer membrane</location>
    </subcellularLocation>
</comment>
<dbReference type="PANTHER" id="PTHR30329:SF21">
    <property type="entry name" value="LIPOPROTEIN YIAD-RELATED"/>
    <property type="match status" value="1"/>
</dbReference>
<feature type="domain" description="OmpA-like" evidence="6">
    <location>
        <begin position="136"/>
        <end position="258"/>
    </location>
</feature>
<evidence type="ECO:0000256" key="5">
    <source>
        <dbReference type="SAM" id="MobiDB-lite"/>
    </source>
</evidence>
<dbReference type="InterPro" id="IPR006665">
    <property type="entry name" value="OmpA-like"/>
</dbReference>
<dbReference type="CDD" id="cd07185">
    <property type="entry name" value="OmpA_C-like"/>
    <property type="match status" value="1"/>
</dbReference>
<dbReference type="Proteomes" id="UP000179769">
    <property type="component" value="Unassembled WGS sequence"/>
</dbReference>
<protein>
    <submittedName>
        <fullName evidence="7">Flagellar motor protein MotB</fullName>
    </submittedName>
</protein>
<evidence type="ECO:0000256" key="2">
    <source>
        <dbReference type="ARBA" id="ARBA00023136"/>
    </source>
</evidence>
<proteinExistence type="predicted"/>
<organism evidence="7 8">
    <name type="scientific">Parafrankia soli</name>
    <dbReference type="NCBI Taxonomy" id="2599596"/>
    <lineage>
        <taxon>Bacteria</taxon>
        <taxon>Bacillati</taxon>
        <taxon>Actinomycetota</taxon>
        <taxon>Actinomycetes</taxon>
        <taxon>Frankiales</taxon>
        <taxon>Frankiaceae</taxon>
        <taxon>Parafrankia</taxon>
    </lineage>
</organism>
<dbReference type="InterPro" id="IPR050330">
    <property type="entry name" value="Bact_OuterMem_StrucFunc"/>
</dbReference>
<dbReference type="InterPro" id="IPR006664">
    <property type="entry name" value="OMP_bac"/>
</dbReference>
<dbReference type="PRINTS" id="PR01021">
    <property type="entry name" value="OMPADOMAIN"/>
</dbReference>
<dbReference type="SUPFAM" id="SSF103088">
    <property type="entry name" value="OmpA-like"/>
    <property type="match status" value="1"/>
</dbReference>
<keyword evidence="8" id="KW-1185">Reference proteome</keyword>
<keyword evidence="7" id="KW-0282">Flagellum</keyword>
<name>A0A1S1RBZ8_9ACTN</name>
<evidence type="ECO:0000259" key="6">
    <source>
        <dbReference type="PROSITE" id="PS51123"/>
    </source>
</evidence>
<evidence type="ECO:0000256" key="1">
    <source>
        <dbReference type="ARBA" id="ARBA00004442"/>
    </source>
</evidence>
<keyword evidence="2 4" id="KW-0472">Membrane</keyword>
<sequence length="258" mass="26572">MLMAGAIAAGCGSSDSESGTAADSPPAVTRTPTDDATDPSADTSPDQSSATSLPPGAEPGLDDINDDGEPDPTCGTQDFGAGLVIRIPCDIGGYAHEPEEGTRLIEGSLYRLPGPDNIDLTGISGENLSARHADGTALFILVFNSDNLFATGSDVIGSTDTLDATIRLINSQFSAGEIQVRGHTDATGAVRGNQTLSENRARVVQQYLLDHAVSATAVTAVGLGSTQPLTEEANPDGSPDPEGQRFNRRVEIVVRLPG</sequence>
<feature type="region of interest" description="Disordered" evidence="5">
    <location>
        <begin position="226"/>
        <end position="247"/>
    </location>
</feature>
<reference evidence="8" key="1">
    <citation type="submission" date="2016-07" db="EMBL/GenBank/DDBJ databases">
        <title>Frankia sp. NRRL B-16219 Genome sequencing.</title>
        <authorList>
            <person name="Ghodhbane-Gtari F."/>
            <person name="Swanson E."/>
            <person name="Gueddou A."/>
            <person name="Louati M."/>
            <person name="Nouioui I."/>
            <person name="Hezbri K."/>
            <person name="Abebe-Akele F."/>
            <person name="Simpson S."/>
            <person name="Morris K."/>
            <person name="Thomas K."/>
            <person name="Gtari M."/>
            <person name="Tisa L.S."/>
        </authorList>
    </citation>
    <scope>NUCLEOTIDE SEQUENCE [LARGE SCALE GENOMIC DNA]</scope>
    <source>
        <strain evidence="8">NRRL B-16219</strain>
    </source>
</reference>
<evidence type="ECO:0000313" key="7">
    <source>
        <dbReference type="EMBL" id="OHV42792.1"/>
    </source>
</evidence>
<feature type="region of interest" description="Disordered" evidence="5">
    <location>
        <begin position="1"/>
        <end position="79"/>
    </location>
</feature>
<keyword evidence="3" id="KW-0998">Cell outer membrane</keyword>
<dbReference type="AlphaFoldDB" id="A0A1S1RBZ8"/>
<evidence type="ECO:0000256" key="3">
    <source>
        <dbReference type="ARBA" id="ARBA00023237"/>
    </source>
</evidence>
<dbReference type="GO" id="GO:0009279">
    <property type="term" value="C:cell outer membrane"/>
    <property type="evidence" value="ECO:0007669"/>
    <property type="project" value="UniProtKB-SubCell"/>
</dbReference>
<dbReference type="InterPro" id="IPR036737">
    <property type="entry name" value="OmpA-like_sf"/>
</dbReference>
<feature type="compositionally biased region" description="Acidic residues" evidence="5">
    <location>
        <begin position="60"/>
        <end position="70"/>
    </location>
</feature>
<keyword evidence="7" id="KW-0966">Cell projection</keyword>
<dbReference type="Pfam" id="PF00691">
    <property type="entry name" value="OmpA"/>
    <property type="match status" value="1"/>
</dbReference>
<dbReference type="Gene3D" id="3.30.1330.60">
    <property type="entry name" value="OmpA-like domain"/>
    <property type="match status" value="1"/>
</dbReference>
<evidence type="ECO:0000256" key="4">
    <source>
        <dbReference type="PROSITE-ProRule" id="PRU00473"/>
    </source>
</evidence>
<comment type="caution">
    <text evidence="7">The sequence shown here is derived from an EMBL/GenBank/DDBJ whole genome shotgun (WGS) entry which is preliminary data.</text>
</comment>
<evidence type="ECO:0000313" key="8">
    <source>
        <dbReference type="Proteomes" id="UP000179769"/>
    </source>
</evidence>
<dbReference type="PANTHER" id="PTHR30329">
    <property type="entry name" value="STATOR ELEMENT OF FLAGELLAR MOTOR COMPLEX"/>
    <property type="match status" value="1"/>
</dbReference>
<accession>A0A1S1RBZ8</accession>
<gene>
    <name evidence="7" type="ORF">BBK14_31680</name>
</gene>
<keyword evidence="7" id="KW-0969">Cilium</keyword>
<dbReference type="EMBL" id="MAXA01000040">
    <property type="protein sequence ID" value="OHV42792.1"/>
    <property type="molecule type" value="Genomic_DNA"/>
</dbReference>
<dbReference type="PROSITE" id="PS51123">
    <property type="entry name" value="OMPA_2"/>
    <property type="match status" value="1"/>
</dbReference>